<sequence length="253" mass="28054">ERSRATLCSTGRPSLCLAGFGAGCLVTNEGCASLDSALRSNPSHLRELDLSYNHPRESGVKLLSARLEDPHCSLEKLNVDLCGECRIKPGLRKYSCELTLDPDSAHIDLRLSEHRRVVWREDNANSRSAASIGNEANNANSGDGASIGNEATRGEESNKSIEPSIWSRSLSVHCTQGLSTGRFYWQVEATGWFDIGVIIKENNSIYDMYDLVFRHNRWEFRLIREVAYSEQGTTTTNCIGVAGRHAVLLQRLL</sequence>
<keyword evidence="2" id="KW-0677">Repeat</keyword>
<dbReference type="Gene3D" id="2.60.120.920">
    <property type="match status" value="1"/>
</dbReference>
<protein>
    <recommendedName>
        <fullName evidence="6">SPRY-associated domain-containing protein</fullName>
    </recommendedName>
</protein>
<dbReference type="Ensembl" id="ENSHHUT00000054881.1">
    <property type="protein sequence ID" value="ENSHHUP00000053026.1"/>
    <property type="gene ID" value="ENSHHUG00000031858.1"/>
</dbReference>
<dbReference type="Gene3D" id="3.80.10.10">
    <property type="entry name" value="Ribonuclease Inhibitor"/>
    <property type="match status" value="1"/>
</dbReference>
<evidence type="ECO:0000256" key="1">
    <source>
        <dbReference type="ARBA" id="ARBA00022614"/>
    </source>
</evidence>
<dbReference type="GeneTree" id="ENSGT00940000162312"/>
<evidence type="ECO:0000313" key="4">
    <source>
        <dbReference type="Ensembl" id="ENSHHUP00000053026.1"/>
    </source>
</evidence>
<organism evidence="4 5">
    <name type="scientific">Hucho hucho</name>
    <name type="common">huchen</name>
    <dbReference type="NCBI Taxonomy" id="62062"/>
    <lineage>
        <taxon>Eukaryota</taxon>
        <taxon>Metazoa</taxon>
        <taxon>Chordata</taxon>
        <taxon>Craniata</taxon>
        <taxon>Vertebrata</taxon>
        <taxon>Euteleostomi</taxon>
        <taxon>Actinopterygii</taxon>
        <taxon>Neopterygii</taxon>
        <taxon>Teleostei</taxon>
        <taxon>Protacanthopterygii</taxon>
        <taxon>Salmoniformes</taxon>
        <taxon>Salmonidae</taxon>
        <taxon>Salmoninae</taxon>
        <taxon>Hucho</taxon>
    </lineage>
</organism>
<dbReference type="InterPro" id="IPR032675">
    <property type="entry name" value="LRR_dom_sf"/>
</dbReference>
<reference evidence="4" key="3">
    <citation type="submission" date="2025-09" db="UniProtKB">
        <authorList>
            <consortium name="Ensembl"/>
        </authorList>
    </citation>
    <scope>IDENTIFICATION</scope>
</reference>
<dbReference type="InterPro" id="IPR043136">
    <property type="entry name" value="B30.2/SPRY_sf"/>
</dbReference>
<dbReference type="SUPFAM" id="SSF49899">
    <property type="entry name" value="Concanavalin A-like lectins/glucanases"/>
    <property type="match status" value="1"/>
</dbReference>
<dbReference type="InterPro" id="IPR013320">
    <property type="entry name" value="ConA-like_dom_sf"/>
</dbReference>
<reference evidence="5" key="1">
    <citation type="submission" date="2018-06" db="EMBL/GenBank/DDBJ databases">
        <title>Genome assembly of Danube salmon.</title>
        <authorList>
            <person name="Macqueen D.J."/>
            <person name="Gundappa M.K."/>
        </authorList>
    </citation>
    <scope>NUCLEOTIDE SEQUENCE [LARGE SCALE GENOMIC DNA]</scope>
</reference>
<keyword evidence="1" id="KW-0433">Leucine-rich repeat</keyword>
<feature type="region of interest" description="Disordered" evidence="3">
    <location>
        <begin position="129"/>
        <end position="160"/>
    </location>
</feature>
<proteinExistence type="predicted"/>
<dbReference type="PANTHER" id="PTHR24106">
    <property type="entry name" value="NACHT, LRR AND CARD DOMAINS-CONTAINING"/>
    <property type="match status" value="1"/>
</dbReference>
<evidence type="ECO:0000313" key="5">
    <source>
        <dbReference type="Proteomes" id="UP000314982"/>
    </source>
</evidence>
<dbReference type="InterPro" id="IPR051261">
    <property type="entry name" value="NLR"/>
</dbReference>
<accession>A0A4W5NLV3</accession>
<name>A0A4W5NLV3_9TELE</name>
<reference evidence="4" key="2">
    <citation type="submission" date="2025-08" db="UniProtKB">
        <authorList>
            <consortium name="Ensembl"/>
        </authorList>
    </citation>
    <scope>IDENTIFICATION</scope>
</reference>
<dbReference type="Proteomes" id="UP000314982">
    <property type="component" value="Unassembled WGS sequence"/>
</dbReference>
<feature type="compositionally biased region" description="Polar residues" evidence="3">
    <location>
        <begin position="129"/>
        <end position="143"/>
    </location>
</feature>
<evidence type="ECO:0000256" key="3">
    <source>
        <dbReference type="SAM" id="MobiDB-lite"/>
    </source>
</evidence>
<keyword evidence="5" id="KW-1185">Reference proteome</keyword>
<dbReference type="AlphaFoldDB" id="A0A4W5NLV3"/>
<evidence type="ECO:0008006" key="6">
    <source>
        <dbReference type="Google" id="ProtNLM"/>
    </source>
</evidence>
<dbReference type="SUPFAM" id="SSF52047">
    <property type="entry name" value="RNI-like"/>
    <property type="match status" value="1"/>
</dbReference>
<evidence type="ECO:0000256" key="2">
    <source>
        <dbReference type="ARBA" id="ARBA00022737"/>
    </source>
</evidence>